<feature type="compositionally biased region" description="Basic and acidic residues" evidence="1">
    <location>
        <begin position="33"/>
        <end position="45"/>
    </location>
</feature>
<keyword evidence="3" id="KW-1185">Reference proteome</keyword>
<gene>
    <name evidence="2" type="ORF">GCM10010466_35920</name>
</gene>
<dbReference type="Proteomes" id="UP001500320">
    <property type="component" value="Unassembled WGS sequence"/>
</dbReference>
<proteinExistence type="predicted"/>
<sequence>MSAQRASDRSLGYGRRSVASLAYCAVDAPVSRLRDPPQMKHDTTVDRAGQQGADVRGLPGPSPAKATPMGGWAVPTGS</sequence>
<protein>
    <submittedName>
        <fullName evidence="2">Uncharacterized protein</fullName>
    </submittedName>
</protein>
<dbReference type="EMBL" id="BAAAUT010000027">
    <property type="protein sequence ID" value="GAA3141767.1"/>
    <property type="molecule type" value="Genomic_DNA"/>
</dbReference>
<name>A0ABP6NAK3_9ACTN</name>
<accession>A0ABP6NAK3</accession>
<comment type="caution">
    <text evidence="2">The sequence shown here is derived from an EMBL/GenBank/DDBJ whole genome shotgun (WGS) entry which is preliminary data.</text>
</comment>
<organism evidence="2 3">
    <name type="scientific">Planomonospora alba</name>
    <dbReference type="NCBI Taxonomy" id="161354"/>
    <lineage>
        <taxon>Bacteria</taxon>
        <taxon>Bacillati</taxon>
        <taxon>Actinomycetota</taxon>
        <taxon>Actinomycetes</taxon>
        <taxon>Streptosporangiales</taxon>
        <taxon>Streptosporangiaceae</taxon>
        <taxon>Planomonospora</taxon>
    </lineage>
</organism>
<reference evidence="3" key="1">
    <citation type="journal article" date="2019" name="Int. J. Syst. Evol. Microbiol.">
        <title>The Global Catalogue of Microorganisms (GCM) 10K type strain sequencing project: providing services to taxonomists for standard genome sequencing and annotation.</title>
        <authorList>
            <consortium name="The Broad Institute Genomics Platform"/>
            <consortium name="The Broad Institute Genome Sequencing Center for Infectious Disease"/>
            <person name="Wu L."/>
            <person name="Ma J."/>
        </authorList>
    </citation>
    <scope>NUCLEOTIDE SEQUENCE [LARGE SCALE GENOMIC DNA]</scope>
    <source>
        <strain evidence="3">JCM 9373</strain>
    </source>
</reference>
<feature type="region of interest" description="Disordered" evidence="1">
    <location>
        <begin position="33"/>
        <end position="78"/>
    </location>
</feature>
<evidence type="ECO:0000313" key="3">
    <source>
        <dbReference type="Proteomes" id="UP001500320"/>
    </source>
</evidence>
<evidence type="ECO:0000256" key="1">
    <source>
        <dbReference type="SAM" id="MobiDB-lite"/>
    </source>
</evidence>
<evidence type="ECO:0000313" key="2">
    <source>
        <dbReference type="EMBL" id="GAA3141767.1"/>
    </source>
</evidence>